<keyword evidence="1" id="KW-1003">Cell membrane</keyword>
<dbReference type="RefSeq" id="WP_075173533.1">
    <property type="nucleotide sequence ID" value="NZ_JAHHDZ010000015.1"/>
</dbReference>
<name>A0AAW7XGN8_9GAMM</name>
<dbReference type="InterPro" id="IPR002696">
    <property type="entry name" value="Membr_insert_effic_factor_YidD"/>
</dbReference>
<dbReference type="Proteomes" id="UP001169862">
    <property type="component" value="Unassembled WGS sequence"/>
</dbReference>
<evidence type="ECO:0000313" key="5">
    <source>
        <dbReference type="Proteomes" id="UP001177341"/>
    </source>
</evidence>
<dbReference type="Proteomes" id="UP001177341">
    <property type="component" value="Unassembled WGS sequence"/>
</dbReference>
<reference evidence="2" key="1">
    <citation type="submission" date="2023-07" db="EMBL/GenBank/DDBJ databases">
        <title>Genome content predicts the carbon catabolic preferences of heterotrophic bacteria.</title>
        <authorList>
            <person name="Gralka M."/>
        </authorList>
    </citation>
    <scope>NUCLEOTIDE SEQUENCE</scope>
    <source>
        <strain evidence="3">5G01</strain>
        <strain evidence="2">I2M16</strain>
    </source>
</reference>
<dbReference type="Pfam" id="PF01809">
    <property type="entry name" value="YidD"/>
    <property type="match status" value="1"/>
</dbReference>
<evidence type="ECO:0000313" key="3">
    <source>
        <dbReference type="EMBL" id="MDP2521826.1"/>
    </source>
</evidence>
<dbReference type="PANTHER" id="PTHR33383">
    <property type="entry name" value="MEMBRANE PROTEIN INSERTION EFFICIENCY FACTOR-RELATED"/>
    <property type="match status" value="1"/>
</dbReference>
<dbReference type="EMBL" id="JAUOPG010000002">
    <property type="protein sequence ID" value="MDO6452538.1"/>
    <property type="molecule type" value="Genomic_DNA"/>
</dbReference>
<comment type="function">
    <text evidence="1">Could be involved in insertion of integral membrane proteins into the membrane.</text>
</comment>
<dbReference type="PANTHER" id="PTHR33383:SF1">
    <property type="entry name" value="MEMBRANE PROTEIN INSERTION EFFICIENCY FACTOR-RELATED"/>
    <property type="match status" value="1"/>
</dbReference>
<evidence type="ECO:0000313" key="2">
    <source>
        <dbReference type="EMBL" id="MDO6452538.1"/>
    </source>
</evidence>
<sequence length="93" mass="10504">MISKFRWAIKALLVGLVRIYQIAISPLLGNNCRFYPSCSSYMIQAIEEHGILKGLWLGTVRLLKCGPWHEGGMDPVPEKKNQCDCHTKSKLDS</sequence>
<gene>
    <name evidence="2" type="primary">yidD</name>
    <name evidence="2" type="ORF">Q4490_03075</name>
    <name evidence="3" type="ORF">Q8W30_04505</name>
</gene>
<protein>
    <recommendedName>
        <fullName evidence="1">Putative membrane protein insertion efficiency factor</fullName>
    </recommendedName>
</protein>
<keyword evidence="5" id="KW-1185">Reference proteome</keyword>
<proteinExistence type="inferred from homology"/>
<dbReference type="AlphaFoldDB" id="A0AAW7XGN8"/>
<dbReference type="EMBL" id="JAUYVO010000002">
    <property type="protein sequence ID" value="MDP2521826.1"/>
    <property type="molecule type" value="Genomic_DNA"/>
</dbReference>
<comment type="subcellular location">
    <subcellularLocation>
        <location evidence="1">Cell membrane</location>
        <topology evidence="1">Peripheral membrane protein</topology>
        <orientation evidence="1">Cytoplasmic side</orientation>
    </subcellularLocation>
</comment>
<keyword evidence="1" id="KW-0472">Membrane</keyword>
<dbReference type="NCBIfam" id="TIGR00278">
    <property type="entry name" value="membrane protein insertion efficiency factor YidD"/>
    <property type="match status" value="1"/>
</dbReference>
<evidence type="ECO:0000256" key="1">
    <source>
        <dbReference type="HAMAP-Rule" id="MF_00386"/>
    </source>
</evidence>
<evidence type="ECO:0000313" key="4">
    <source>
        <dbReference type="Proteomes" id="UP001169862"/>
    </source>
</evidence>
<accession>A0AAW7XGN8</accession>
<dbReference type="GO" id="GO:0005886">
    <property type="term" value="C:plasma membrane"/>
    <property type="evidence" value="ECO:0007669"/>
    <property type="project" value="UniProtKB-SubCell"/>
</dbReference>
<dbReference type="SMART" id="SM01234">
    <property type="entry name" value="Haemolytic"/>
    <property type="match status" value="1"/>
</dbReference>
<comment type="similarity">
    <text evidence="1">Belongs to the UPF0161 family.</text>
</comment>
<dbReference type="HAMAP" id="MF_00386">
    <property type="entry name" value="UPF0161_YidD"/>
    <property type="match status" value="1"/>
</dbReference>
<organism evidence="2 4">
    <name type="scientific">Neptunomonas phycophila</name>
    <dbReference type="NCBI Taxonomy" id="1572645"/>
    <lineage>
        <taxon>Bacteria</taxon>
        <taxon>Pseudomonadati</taxon>
        <taxon>Pseudomonadota</taxon>
        <taxon>Gammaproteobacteria</taxon>
        <taxon>Oceanospirillales</taxon>
        <taxon>Oceanospirillaceae</taxon>
        <taxon>Neptunomonas</taxon>
    </lineage>
</organism>
<comment type="caution">
    <text evidence="2">The sequence shown here is derived from an EMBL/GenBank/DDBJ whole genome shotgun (WGS) entry which is preliminary data.</text>
</comment>